<dbReference type="InterPro" id="IPR036761">
    <property type="entry name" value="TTHA0802/YceI-like_sf"/>
</dbReference>
<evidence type="ECO:0000313" key="3">
    <source>
        <dbReference type="EMBL" id="PSW05270.1"/>
    </source>
</evidence>
<dbReference type="AlphaFoldDB" id="A0A2T3MZE0"/>
<feature type="chain" id="PRO_5015693044" evidence="1">
    <location>
        <begin position="24"/>
        <end position="199"/>
    </location>
</feature>
<gene>
    <name evidence="3" type="ORF">C9I89_10250</name>
</gene>
<comment type="caution">
    <text evidence="3">The sequence shown here is derived from an EMBL/GenBank/DDBJ whole genome shotgun (WGS) entry which is preliminary data.</text>
</comment>
<evidence type="ECO:0000256" key="1">
    <source>
        <dbReference type="SAM" id="SignalP"/>
    </source>
</evidence>
<dbReference type="RefSeq" id="WP_107283372.1">
    <property type="nucleotide sequence ID" value="NZ_PYMC01000006.1"/>
</dbReference>
<evidence type="ECO:0000259" key="2">
    <source>
        <dbReference type="SMART" id="SM00867"/>
    </source>
</evidence>
<name>A0A2T3MZE0_9GAMM</name>
<feature type="domain" description="Lipid/polyisoprenoid-binding YceI-like" evidence="2">
    <location>
        <begin position="24"/>
        <end position="193"/>
    </location>
</feature>
<dbReference type="Proteomes" id="UP000240904">
    <property type="component" value="Unassembled WGS sequence"/>
</dbReference>
<protein>
    <submittedName>
        <fullName evidence="3">YceI family protein</fullName>
    </submittedName>
</protein>
<dbReference type="OrthoDB" id="9793816at2"/>
<accession>A0A2T3MZE0</accession>
<dbReference type="InterPro" id="IPR007372">
    <property type="entry name" value="Lipid/polyisoprenoid-bd_YceI"/>
</dbReference>
<feature type="signal peptide" evidence="1">
    <location>
        <begin position="1"/>
        <end position="23"/>
    </location>
</feature>
<dbReference type="SUPFAM" id="SSF101874">
    <property type="entry name" value="YceI-like"/>
    <property type="match status" value="1"/>
</dbReference>
<dbReference type="PIRSF" id="PIRSF029811">
    <property type="entry name" value="UCP029811"/>
    <property type="match status" value="1"/>
</dbReference>
<organism evidence="3 4">
    <name type="scientific">Photobacterium lipolyticum</name>
    <dbReference type="NCBI Taxonomy" id="266810"/>
    <lineage>
        <taxon>Bacteria</taxon>
        <taxon>Pseudomonadati</taxon>
        <taxon>Pseudomonadota</taxon>
        <taxon>Gammaproteobacteria</taxon>
        <taxon>Vibrionales</taxon>
        <taxon>Vibrionaceae</taxon>
        <taxon>Photobacterium</taxon>
    </lineage>
</organism>
<proteinExistence type="predicted"/>
<dbReference type="Pfam" id="PF04264">
    <property type="entry name" value="YceI"/>
    <property type="match status" value="1"/>
</dbReference>
<evidence type="ECO:0000313" key="4">
    <source>
        <dbReference type="Proteomes" id="UP000240904"/>
    </source>
</evidence>
<dbReference type="Gene3D" id="2.40.128.110">
    <property type="entry name" value="Lipid/polyisoprenoid-binding, YceI-like"/>
    <property type="match status" value="1"/>
</dbReference>
<dbReference type="InterPro" id="IPR027016">
    <property type="entry name" value="UCP029811"/>
</dbReference>
<dbReference type="EMBL" id="PYMC01000006">
    <property type="protein sequence ID" value="PSW05270.1"/>
    <property type="molecule type" value="Genomic_DNA"/>
</dbReference>
<dbReference type="SMART" id="SM00867">
    <property type="entry name" value="YceI"/>
    <property type="match status" value="1"/>
</dbReference>
<reference evidence="3 4" key="1">
    <citation type="submission" date="2018-03" db="EMBL/GenBank/DDBJ databases">
        <title>Whole genome sequencing of Histamine producing bacteria.</title>
        <authorList>
            <person name="Butler K."/>
        </authorList>
    </citation>
    <scope>NUCLEOTIDE SEQUENCE [LARGE SCALE GENOMIC DNA]</scope>
    <source>
        <strain evidence="3 4">DSM 16190</strain>
    </source>
</reference>
<keyword evidence="1" id="KW-0732">Signal</keyword>
<keyword evidence="4" id="KW-1185">Reference proteome</keyword>
<sequence>MRVHHVLITTCALLAGLPAMVFADWTLDNTLSNVNFLSVKNAAVTEIHQFRNLSGSVSDSGNVTVSIDLTSVDTLIPVRDERMNNMLFETELFPVATLMAQVDNAALVALKPGQTMSLEAEVDLDLHGKKQLLVAHLQVIGLENGGLLVNTTKPVVIDSKNFELDKGVKALQTIAKLNSIATSVPVNVRLMFVKNTKNE</sequence>